<comment type="caution">
    <text evidence="1">The sequence shown here is derived from an EMBL/GenBank/DDBJ whole genome shotgun (WGS) entry which is preliminary data.</text>
</comment>
<evidence type="ECO:0000313" key="1">
    <source>
        <dbReference type="EMBL" id="ODV53249.1"/>
    </source>
</evidence>
<accession>A0A1E4QYJ6</accession>
<gene>
    <name evidence="1" type="ORF">BG258_23385</name>
</gene>
<evidence type="ECO:0000313" key="2">
    <source>
        <dbReference type="Proteomes" id="UP000094784"/>
    </source>
</evidence>
<protein>
    <submittedName>
        <fullName evidence="1">Uncharacterized protein</fullName>
    </submittedName>
</protein>
<dbReference type="Proteomes" id="UP000094784">
    <property type="component" value="Unassembled WGS sequence"/>
</dbReference>
<reference evidence="1 2" key="1">
    <citation type="submission" date="2016-09" db="EMBL/GenBank/DDBJ databases">
        <title>Draft genome sequence of the soil isolate, Lysinibacillus fusiformis M5, a potential hypoxanthine producer.</title>
        <authorList>
            <person name="Gallegos-Monterrosa R."/>
            <person name="Maroti G."/>
            <person name="Balint B."/>
            <person name="Kovacs A.T."/>
        </authorList>
    </citation>
    <scope>NUCLEOTIDE SEQUENCE [LARGE SCALE GENOMIC DNA]</scope>
    <source>
        <strain evidence="1 2">M5</strain>
    </source>
</reference>
<dbReference type="EMBL" id="MECQ01000008">
    <property type="protein sequence ID" value="ODV53249.1"/>
    <property type="molecule type" value="Genomic_DNA"/>
</dbReference>
<organism evidence="1 2">
    <name type="scientific">Lysinibacillus fusiformis</name>
    <dbReference type="NCBI Taxonomy" id="28031"/>
    <lineage>
        <taxon>Bacteria</taxon>
        <taxon>Bacillati</taxon>
        <taxon>Bacillota</taxon>
        <taxon>Bacilli</taxon>
        <taxon>Bacillales</taxon>
        <taxon>Bacillaceae</taxon>
        <taxon>Lysinibacillus</taxon>
    </lineage>
</organism>
<dbReference type="RefSeq" id="WP_069483492.1">
    <property type="nucleotide sequence ID" value="NZ_KV766183.1"/>
</dbReference>
<name>A0A1E4QYJ6_9BACI</name>
<sequence>MGHTIEFYNVQGNLTRKGRITDTKVAALVEESDYRFVVRSDVYPFSIVKEGFFKKSGATDLKKQLGAFSVSKYKEIEFILNREIEEIKYYINNEAVDFQQIGSLITAPNIPGTHKILHPKSGMEVYFRIKDMRSLEAFKALSDNKETEELIAQALIDYKESDLSLHEILVDLLRNGSKENILHYQRILTKFEAIYNQAVKTETATTWYIENQFDCKIKPNNEINKVIVYRLDRDKKIFKKAIKIVGETSIVLDPHKIYLIEGYHDDLFVSSRVLTTIPASSRTEKWKETRLNEERINYLIQRGRISSSGIPEEIEEEIHLLSSESIVSSRYGSPTIIDNKDEIIFEFEDYFLADDFQEVIYLCVATKKQFVNREYWFKTEIKKNEIAVKVFDSGLLRDETYLVWIENHQGDKVSEFNIIFPEDVFEDHSTILHDYFVHQEKEVIVQKVNNAKKEQFEKLIVDYYTLSGDSINRITRLTGLIEELFKLGTWETVHTVISTIYEVLTKNDIKIDSFFESNIKFSKWNRRMTIPETKRNFVLIVHSFNDYTKRVSKYIIKNPAYFDIPEEYAIIQFLDLNENVSSHYAFIGGKNKNAIDINRGLEIEVIDDVLVRYKK</sequence>
<dbReference type="AlphaFoldDB" id="A0A1E4QYJ6"/>
<proteinExistence type="predicted"/>